<dbReference type="SUPFAM" id="SSF53474">
    <property type="entry name" value="alpha/beta-Hydrolases"/>
    <property type="match status" value="1"/>
</dbReference>
<protein>
    <submittedName>
        <fullName evidence="3">Alpha/beta fold hydrolase</fullName>
    </submittedName>
</protein>
<dbReference type="Pfam" id="PF00975">
    <property type="entry name" value="Thioesterase"/>
    <property type="match status" value="1"/>
</dbReference>
<evidence type="ECO:0000313" key="4">
    <source>
        <dbReference type="Proteomes" id="UP001163878"/>
    </source>
</evidence>
<accession>A0ABY6I4Y1</accession>
<gene>
    <name evidence="3" type="ORF">OGH68_05225</name>
</gene>
<dbReference type="Proteomes" id="UP001163878">
    <property type="component" value="Chromosome"/>
</dbReference>
<dbReference type="InterPro" id="IPR029058">
    <property type="entry name" value="AB_hydrolase_fold"/>
</dbReference>
<comment type="similarity">
    <text evidence="1">Belongs to the thioesterase family.</text>
</comment>
<keyword evidence="4" id="KW-1185">Reference proteome</keyword>
<dbReference type="Gene3D" id="3.40.50.1820">
    <property type="entry name" value="alpha/beta hydrolase"/>
    <property type="match status" value="1"/>
</dbReference>
<dbReference type="InterPro" id="IPR001031">
    <property type="entry name" value="Thioesterase"/>
</dbReference>
<keyword evidence="3" id="KW-0378">Hydrolase</keyword>
<name>A0ABY6I4Y1_STRPE</name>
<dbReference type="EMBL" id="CP107567">
    <property type="protein sequence ID" value="UYQ60932.1"/>
    <property type="molecule type" value="Genomic_DNA"/>
</dbReference>
<evidence type="ECO:0000256" key="1">
    <source>
        <dbReference type="ARBA" id="ARBA00007169"/>
    </source>
</evidence>
<dbReference type="GO" id="GO:0016787">
    <property type="term" value="F:hydrolase activity"/>
    <property type="evidence" value="ECO:0007669"/>
    <property type="project" value="UniProtKB-KW"/>
</dbReference>
<feature type="domain" description="Thioesterase" evidence="2">
    <location>
        <begin position="17"/>
        <end position="237"/>
    </location>
</feature>
<reference evidence="3" key="1">
    <citation type="submission" date="2022-10" db="EMBL/GenBank/DDBJ databases">
        <title>Cytochrome P450 Catalyzes Benzene Ring Formation in the Biosynthesis of Trialkyl-Substituted Aromatic Polyketides.</title>
        <authorList>
            <person name="Zhao E."/>
            <person name="Ge H."/>
        </authorList>
    </citation>
    <scope>NUCLEOTIDE SEQUENCE</scope>
    <source>
        <strain evidence="3">NA0869</strain>
    </source>
</reference>
<evidence type="ECO:0000259" key="2">
    <source>
        <dbReference type="Pfam" id="PF00975"/>
    </source>
</evidence>
<evidence type="ECO:0000313" key="3">
    <source>
        <dbReference type="EMBL" id="UYQ60932.1"/>
    </source>
</evidence>
<dbReference type="RefSeq" id="WP_264242138.1">
    <property type="nucleotide sequence ID" value="NZ_CP107567.1"/>
</dbReference>
<organism evidence="3 4">
    <name type="scientific">Streptomyces peucetius</name>
    <dbReference type="NCBI Taxonomy" id="1950"/>
    <lineage>
        <taxon>Bacteria</taxon>
        <taxon>Bacillati</taxon>
        <taxon>Actinomycetota</taxon>
        <taxon>Actinomycetes</taxon>
        <taxon>Kitasatosporales</taxon>
        <taxon>Streptomycetaceae</taxon>
        <taxon>Streptomyces</taxon>
    </lineage>
</organism>
<dbReference type="PANTHER" id="PTHR11487:SF0">
    <property type="entry name" value="S-ACYL FATTY ACID SYNTHASE THIOESTERASE, MEDIUM CHAIN"/>
    <property type="match status" value="1"/>
</dbReference>
<dbReference type="InterPro" id="IPR012223">
    <property type="entry name" value="TEII"/>
</dbReference>
<sequence>MSELVRPLVSRPHATQRLFCFPYAGGGISVFRGWAAALPDEVEPWAIQLPGREDRIGTPPFQRMSDVLNTLVPAIIPRLDRPFAFFGHSMGAVVALELARTLGRLESGSLEWLFVSGRVPPQAMEAANPPLHQRSDAELVELLRSWRATPEAVLADRELMALLLPVVRADLAVIETHTFTGGAPLGCPVTAFGGTEDNAAPSVLERWGELTNNQFDLRMFPGGHFFVNSAREAVIAAVVAGLGQAAAARVG</sequence>
<proteinExistence type="inferred from homology"/>
<dbReference type="PANTHER" id="PTHR11487">
    <property type="entry name" value="THIOESTERASE"/>
    <property type="match status" value="1"/>
</dbReference>